<reference evidence="8 9" key="1">
    <citation type="submission" date="2018-11" db="EMBL/GenBank/DDBJ databases">
        <title>Genomic Encyclopedia of Type Strains, Phase IV (KMG-IV): sequencing the most valuable type-strain genomes for metagenomic binning, comparative biology and taxonomic classification.</title>
        <authorList>
            <person name="Goeker M."/>
        </authorList>
    </citation>
    <scope>NUCLEOTIDE SEQUENCE [LARGE SCALE GENOMIC DNA]</scope>
    <source>
        <strain evidence="8 9">DSM 5900</strain>
    </source>
</reference>
<comment type="caution">
    <text evidence="8">The sequence shown here is derived from an EMBL/GenBank/DDBJ whole genome shotgun (WGS) entry which is preliminary data.</text>
</comment>
<feature type="transmembrane region" description="Helical" evidence="6">
    <location>
        <begin position="213"/>
        <end position="231"/>
    </location>
</feature>
<dbReference type="InterPro" id="IPR037185">
    <property type="entry name" value="EmrE-like"/>
</dbReference>
<keyword evidence="3 6" id="KW-0812">Transmembrane</keyword>
<comment type="similarity">
    <text evidence="2">Belongs to the drug/metabolite transporter (DMT) superfamily. 10 TMS drug/metabolite exporter (DME) (TC 2.A.7.3) family.</text>
</comment>
<feature type="transmembrane region" description="Helical" evidence="6">
    <location>
        <begin position="16"/>
        <end position="34"/>
    </location>
</feature>
<dbReference type="GO" id="GO:0016020">
    <property type="term" value="C:membrane"/>
    <property type="evidence" value="ECO:0007669"/>
    <property type="project" value="UniProtKB-SubCell"/>
</dbReference>
<dbReference type="Pfam" id="PF00892">
    <property type="entry name" value="EamA"/>
    <property type="match status" value="2"/>
</dbReference>
<sequence length="307" mass="33008">MITPTPALHADQPGRGILFMLGAVACFVVMDALIKWLSAKFPTMQVVFFRSLFALVPIAVLVIQQGGIARLKTKRPAMHALRCLIGLGSMVCFFHAFRVMPLADVIAIGFAAPLFVTALSVPLLKEKVGIRRWSAVVVGFAGVLIMVRPGADVFEIGAGVALIGTVLYSLAMILMRDLGRTDTTTAITFYFTMAGTIVAGAAIPFVWVEPVGMDWALLVLVGLIGGVAQLLMTQAFRLTPVAVIAPFDYTAMLWGSILGYAVWGEIPDALLWVGAAIVAASGLYIVHRETRLRIPRLNIGTRTAGRR</sequence>
<evidence type="ECO:0000313" key="8">
    <source>
        <dbReference type="EMBL" id="ROP99683.1"/>
    </source>
</evidence>
<feature type="transmembrane region" description="Helical" evidence="6">
    <location>
        <begin position="105"/>
        <end position="124"/>
    </location>
</feature>
<evidence type="ECO:0000313" key="9">
    <source>
        <dbReference type="Proteomes" id="UP000278222"/>
    </source>
</evidence>
<gene>
    <name evidence="8" type="ORF">EDC65_1468</name>
</gene>
<name>A0A3N1LWX3_9PROT</name>
<feature type="transmembrane region" description="Helical" evidence="6">
    <location>
        <begin position="187"/>
        <end position="207"/>
    </location>
</feature>
<keyword evidence="9" id="KW-1185">Reference proteome</keyword>
<dbReference type="AlphaFoldDB" id="A0A3N1LWX3"/>
<dbReference type="PANTHER" id="PTHR22911:SF6">
    <property type="entry name" value="SOLUTE CARRIER FAMILY 35 MEMBER G1"/>
    <property type="match status" value="1"/>
</dbReference>
<dbReference type="InterPro" id="IPR000620">
    <property type="entry name" value="EamA_dom"/>
</dbReference>
<feature type="domain" description="EamA" evidence="7">
    <location>
        <begin position="15"/>
        <end position="147"/>
    </location>
</feature>
<evidence type="ECO:0000256" key="5">
    <source>
        <dbReference type="ARBA" id="ARBA00023136"/>
    </source>
</evidence>
<accession>A0A3N1LWX3</accession>
<evidence type="ECO:0000256" key="4">
    <source>
        <dbReference type="ARBA" id="ARBA00022989"/>
    </source>
</evidence>
<organism evidence="8 9">
    <name type="scientific">Stella humosa</name>
    <dbReference type="NCBI Taxonomy" id="94"/>
    <lineage>
        <taxon>Bacteria</taxon>
        <taxon>Pseudomonadati</taxon>
        <taxon>Pseudomonadota</taxon>
        <taxon>Alphaproteobacteria</taxon>
        <taxon>Rhodospirillales</taxon>
        <taxon>Stellaceae</taxon>
        <taxon>Stella</taxon>
    </lineage>
</organism>
<dbReference type="RefSeq" id="WP_245978262.1">
    <property type="nucleotide sequence ID" value="NZ_AP019700.1"/>
</dbReference>
<feature type="transmembrane region" description="Helical" evidence="6">
    <location>
        <begin position="133"/>
        <end position="150"/>
    </location>
</feature>
<evidence type="ECO:0000256" key="1">
    <source>
        <dbReference type="ARBA" id="ARBA00004141"/>
    </source>
</evidence>
<evidence type="ECO:0000256" key="3">
    <source>
        <dbReference type="ARBA" id="ARBA00022692"/>
    </source>
</evidence>
<keyword evidence="4 6" id="KW-1133">Transmembrane helix</keyword>
<evidence type="ECO:0000256" key="2">
    <source>
        <dbReference type="ARBA" id="ARBA00009853"/>
    </source>
</evidence>
<feature type="transmembrane region" description="Helical" evidence="6">
    <location>
        <begin position="269"/>
        <end position="286"/>
    </location>
</feature>
<feature type="transmembrane region" description="Helical" evidence="6">
    <location>
        <begin position="46"/>
        <end position="68"/>
    </location>
</feature>
<feature type="domain" description="EamA" evidence="7">
    <location>
        <begin position="156"/>
        <end position="282"/>
    </location>
</feature>
<feature type="transmembrane region" description="Helical" evidence="6">
    <location>
        <begin position="156"/>
        <end position="175"/>
    </location>
</feature>
<evidence type="ECO:0000256" key="6">
    <source>
        <dbReference type="SAM" id="Phobius"/>
    </source>
</evidence>
<dbReference type="EMBL" id="RJKX01000013">
    <property type="protein sequence ID" value="ROP99683.1"/>
    <property type="molecule type" value="Genomic_DNA"/>
</dbReference>
<dbReference type="PANTHER" id="PTHR22911">
    <property type="entry name" value="ACYL-MALONYL CONDENSING ENZYME-RELATED"/>
    <property type="match status" value="1"/>
</dbReference>
<keyword evidence="5 6" id="KW-0472">Membrane</keyword>
<comment type="subcellular location">
    <subcellularLocation>
        <location evidence="1">Membrane</location>
        <topology evidence="1">Multi-pass membrane protein</topology>
    </subcellularLocation>
</comment>
<dbReference type="Proteomes" id="UP000278222">
    <property type="component" value="Unassembled WGS sequence"/>
</dbReference>
<feature type="transmembrane region" description="Helical" evidence="6">
    <location>
        <begin position="243"/>
        <end position="263"/>
    </location>
</feature>
<dbReference type="SUPFAM" id="SSF103481">
    <property type="entry name" value="Multidrug resistance efflux transporter EmrE"/>
    <property type="match status" value="2"/>
</dbReference>
<proteinExistence type="inferred from homology"/>
<protein>
    <submittedName>
        <fullName evidence="8">EamA domain-containing membrane protein RarD</fullName>
    </submittedName>
</protein>
<evidence type="ECO:0000259" key="7">
    <source>
        <dbReference type="Pfam" id="PF00892"/>
    </source>
</evidence>